<keyword evidence="8" id="KW-1133">Transmembrane helix</keyword>
<feature type="binding site" evidence="6">
    <location>
        <begin position="34"/>
        <end position="41"/>
    </location>
    <ligand>
        <name>ATP</name>
        <dbReference type="ChEBI" id="CHEBI:30616"/>
    </ligand>
</feature>
<dbReference type="InterPro" id="IPR002891">
    <property type="entry name" value="APS"/>
</dbReference>
<proteinExistence type="inferred from homology"/>
<keyword evidence="5 6" id="KW-0067">ATP-binding</keyword>
<evidence type="ECO:0000256" key="1">
    <source>
        <dbReference type="ARBA" id="ARBA00001823"/>
    </source>
</evidence>
<comment type="similarity">
    <text evidence="6 7">Belongs to the APS kinase family.</text>
</comment>
<dbReference type="GO" id="GO:0016301">
    <property type="term" value="F:kinase activity"/>
    <property type="evidence" value="ECO:0007669"/>
    <property type="project" value="UniProtKB-KW"/>
</dbReference>
<dbReference type="CDD" id="cd02027">
    <property type="entry name" value="APSK"/>
    <property type="match status" value="1"/>
</dbReference>
<feature type="transmembrane region" description="Helical" evidence="8">
    <location>
        <begin position="105"/>
        <end position="127"/>
    </location>
</feature>
<evidence type="ECO:0000256" key="3">
    <source>
        <dbReference type="ARBA" id="ARBA00022679"/>
    </source>
</evidence>
<protein>
    <recommendedName>
        <fullName evidence="2 6">Adenylyl-sulfate kinase</fullName>
        <ecNumber evidence="2 6">2.7.1.25</ecNumber>
    </recommendedName>
    <alternativeName>
        <fullName evidence="6">APS kinase</fullName>
    </alternativeName>
    <alternativeName>
        <fullName evidence="6">ATP adenosine-5'-phosphosulfate 3'-phosphotransferase</fullName>
    </alternativeName>
    <alternativeName>
        <fullName evidence="6">Adenosine-5'-phosphosulfate kinase</fullName>
    </alternativeName>
</protein>
<dbReference type="EMBL" id="BAABGA010000072">
    <property type="protein sequence ID" value="GAA4464587.1"/>
    <property type="molecule type" value="Genomic_DNA"/>
</dbReference>
<keyword evidence="11" id="KW-1185">Reference proteome</keyword>
<feature type="domain" description="APS kinase" evidence="9">
    <location>
        <begin position="26"/>
        <end position="196"/>
    </location>
</feature>
<evidence type="ECO:0000259" key="9">
    <source>
        <dbReference type="Pfam" id="PF01583"/>
    </source>
</evidence>
<dbReference type="InterPro" id="IPR050512">
    <property type="entry name" value="Sulf_AdTrans/APS_kinase"/>
</dbReference>
<keyword evidence="6 7" id="KW-0418">Kinase</keyword>
<dbReference type="PANTHER" id="PTHR42700">
    <property type="entry name" value="SULFATE ADENYLYLTRANSFERASE"/>
    <property type="match status" value="1"/>
</dbReference>
<evidence type="ECO:0000313" key="11">
    <source>
        <dbReference type="Proteomes" id="UP001500840"/>
    </source>
</evidence>
<dbReference type="Proteomes" id="UP001500840">
    <property type="component" value="Unassembled WGS sequence"/>
</dbReference>
<reference evidence="11" key="1">
    <citation type="journal article" date="2019" name="Int. J. Syst. Evol. Microbiol.">
        <title>The Global Catalogue of Microorganisms (GCM) 10K type strain sequencing project: providing services to taxonomists for standard genome sequencing and annotation.</title>
        <authorList>
            <consortium name="The Broad Institute Genomics Platform"/>
            <consortium name="The Broad Institute Genome Sequencing Center for Infectious Disease"/>
            <person name="Wu L."/>
            <person name="Ma J."/>
        </authorList>
    </citation>
    <scope>NUCLEOTIDE SEQUENCE [LARGE SCALE GENOMIC DNA]</scope>
    <source>
        <strain evidence="11">JCM 17759</strain>
    </source>
</reference>
<keyword evidence="6" id="KW-0597">Phosphoprotein</keyword>
<comment type="catalytic activity">
    <reaction evidence="1 6 7">
        <text>adenosine 5'-phosphosulfate + ATP = 3'-phosphoadenylyl sulfate + ADP + H(+)</text>
        <dbReference type="Rhea" id="RHEA:24152"/>
        <dbReference type="ChEBI" id="CHEBI:15378"/>
        <dbReference type="ChEBI" id="CHEBI:30616"/>
        <dbReference type="ChEBI" id="CHEBI:58243"/>
        <dbReference type="ChEBI" id="CHEBI:58339"/>
        <dbReference type="ChEBI" id="CHEBI:456216"/>
        <dbReference type="EC" id="2.7.1.25"/>
    </reaction>
</comment>
<gene>
    <name evidence="6 10" type="primary">cysC</name>
    <name evidence="10" type="ORF">GCM10023156_51180</name>
</gene>
<keyword evidence="8" id="KW-0812">Transmembrane</keyword>
<dbReference type="Gene3D" id="3.40.50.300">
    <property type="entry name" value="P-loop containing nucleotide triphosphate hydrolases"/>
    <property type="match status" value="1"/>
</dbReference>
<dbReference type="InterPro" id="IPR059117">
    <property type="entry name" value="APS_kinase_dom"/>
</dbReference>
<comment type="pathway">
    <text evidence="6 7">Sulfur metabolism; hydrogen sulfide biosynthesis; sulfite from sulfate: step 2/3.</text>
</comment>
<name>A0ABP8NBI8_9BACT</name>
<keyword evidence="4 6" id="KW-0547">Nucleotide-binding</keyword>
<comment type="caution">
    <text evidence="10">The sequence shown here is derived from an EMBL/GenBank/DDBJ whole genome shotgun (WGS) entry which is preliminary data.</text>
</comment>
<dbReference type="InterPro" id="IPR027417">
    <property type="entry name" value="P-loop_NTPase"/>
</dbReference>
<sequence>MTNPSDIVWHEQTVDRAAREANLSQRGVVVWFTGLSGCGKSTVANELEHQLNQLGRATILLDGDNIRHGLCAPPSGLKEEHGEEFANRFGLGFGAIDREENIRRIGSVAALMASAGLITLTAFVSPYRRDRDRVRKIVEASGAVGDFLEVFVDTPLEICEARDPKGLYKKARAGEIKNFTGISDPYESPEQPEIHLAGHAEATPSEQAAEVLAELTRRGIVASSAR</sequence>
<dbReference type="PANTHER" id="PTHR42700:SF3">
    <property type="entry name" value="BIFUNCTIONAL SAT_APS KINASE-RELATED"/>
    <property type="match status" value="1"/>
</dbReference>
<evidence type="ECO:0000256" key="6">
    <source>
        <dbReference type="HAMAP-Rule" id="MF_00065"/>
    </source>
</evidence>
<feature type="active site" description="Phosphoserine intermediate" evidence="6">
    <location>
        <position position="125"/>
    </location>
</feature>
<evidence type="ECO:0000256" key="8">
    <source>
        <dbReference type="SAM" id="Phobius"/>
    </source>
</evidence>
<dbReference type="SUPFAM" id="SSF52540">
    <property type="entry name" value="P-loop containing nucleoside triphosphate hydrolases"/>
    <property type="match status" value="1"/>
</dbReference>
<evidence type="ECO:0000256" key="5">
    <source>
        <dbReference type="ARBA" id="ARBA00022840"/>
    </source>
</evidence>
<evidence type="ECO:0000256" key="4">
    <source>
        <dbReference type="ARBA" id="ARBA00022741"/>
    </source>
</evidence>
<organism evidence="10 11">
    <name type="scientific">Novipirellula rosea</name>
    <dbReference type="NCBI Taxonomy" id="1031540"/>
    <lineage>
        <taxon>Bacteria</taxon>
        <taxon>Pseudomonadati</taxon>
        <taxon>Planctomycetota</taxon>
        <taxon>Planctomycetia</taxon>
        <taxon>Pirellulales</taxon>
        <taxon>Pirellulaceae</taxon>
        <taxon>Novipirellula</taxon>
    </lineage>
</organism>
<keyword evidence="3 6" id="KW-0808">Transferase</keyword>
<evidence type="ECO:0000256" key="7">
    <source>
        <dbReference type="RuleBase" id="RU004347"/>
    </source>
</evidence>
<evidence type="ECO:0000313" key="10">
    <source>
        <dbReference type="EMBL" id="GAA4464587.1"/>
    </source>
</evidence>
<dbReference type="Pfam" id="PF01583">
    <property type="entry name" value="APS_kinase"/>
    <property type="match status" value="1"/>
</dbReference>
<accession>A0ABP8NBI8</accession>
<dbReference type="HAMAP" id="MF_00065">
    <property type="entry name" value="Adenylyl_sulf_kinase"/>
    <property type="match status" value="1"/>
</dbReference>
<comment type="function">
    <text evidence="6 7">Catalyzes the synthesis of activated sulfate.</text>
</comment>
<dbReference type="NCBIfam" id="TIGR00455">
    <property type="entry name" value="apsK"/>
    <property type="match status" value="1"/>
</dbReference>
<dbReference type="NCBIfam" id="NF003013">
    <property type="entry name" value="PRK03846.1"/>
    <property type="match status" value="1"/>
</dbReference>
<keyword evidence="8" id="KW-0472">Membrane</keyword>
<dbReference type="EC" id="2.7.1.25" evidence="2 6"/>
<evidence type="ECO:0000256" key="2">
    <source>
        <dbReference type="ARBA" id="ARBA00012121"/>
    </source>
</evidence>
<dbReference type="RefSeq" id="WP_345326686.1">
    <property type="nucleotide sequence ID" value="NZ_BAABGA010000072.1"/>
</dbReference>